<dbReference type="AlphaFoldDB" id="A0A9D1D6J6"/>
<comment type="caution">
    <text evidence="4">The sequence shown here is derived from an EMBL/GenBank/DDBJ whole genome shotgun (WGS) entry which is preliminary data.</text>
</comment>
<dbReference type="SUPFAM" id="SSF56601">
    <property type="entry name" value="beta-lactamase/transpeptidase-like"/>
    <property type="match status" value="1"/>
</dbReference>
<evidence type="ECO:0000256" key="1">
    <source>
        <dbReference type="ARBA" id="ARBA00004370"/>
    </source>
</evidence>
<dbReference type="InterPro" id="IPR050491">
    <property type="entry name" value="AmpC-like"/>
</dbReference>
<dbReference type="Proteomes" id="UP000824250">
    <property type="component" value="Unassembled WGS sequence"/>
</dbReference>
<protein>
    <submittedName>
        <fullName evidence="4">Beta-lactamase family protein</fullName>
    </submittedName>
</protein>
<dbReference type="Gene3D" id="3.40.710.10">
    <property type="entry name" value="DD-peptidase/beta-lactamase superfamily"/>
    <property type="match status" value="1"/>
</dbReference>
<evidence type="ECO:0000313" key="4">
    <source>
        <dbReference type="EMBL" id="HIR05699.1"/>
    </source>
</evidence>
<accession>A0A9D1D6J6</accession>
<reference evidence="4" key="1">
    <citation type="submission" date="2020-10" db="EMBL/GenBank/DDBJ databases">
        <authorList>
            <person name="Gilroy R."/>
        </authorList>
    </citation>
    <scope>NUCLEOTIDE SEQUENCE</scope>
    <source>
        <strain evidence="4">CHK180-2868</strain>
    </source>
</reference>
<dbReference type="Pfam" id="PF00144">
    <property type="entry name" value="Beta-lactamase"/>
    <property type="match status" value="1"/>
</dbReference>
<dbReference type="InterPro" id="IPR012338">
    <property type="entry name" value="Beta-lactam/transpept-like"/>
</dbReference>
<sequence>MNQITADNRLLFEGLVEEIKKRHEAAGIAVAIVDAEGKTQYEKYFGYRDQEKKLPMDANTIFGVASVTKSFTALAIMQLAEEGKIDLEAPVSRYVPEFTNKNQEPVKVWHFLCHSGGFYPVHRTVIREIVENLGRPEELKADPAYDEKLAKAGARAVAEQLDAQTKEHGLIGRPGEYMSYCNDGFALLSEIIRREGGEASFAEYVEKHILKPLGMDRSGCDYIRPSLDENCAVLYKHHNGAMTGGWDYFDHAFVLGGGGAMKSTLSDMKRYVTMYLNCGKTADGGRVLSREGVRAMCCPRIEYRPDSFYCYGLSTKRLEDLTVVEHGGSLTGVSSNMSWSYDAGAGVIVLCNTSDVPVSVIADAAMKMYHDRNPLPDRSMYRECRWSEEKWQAVCGKYISEEENQLEIFRKDGAAKVRINGTEAEFLPVQEYLGIVRRAEKDDTIRLFEDGEGRIFAAGFGGRMLPRVESPSEE</sequence>
<feature type="domain" description="Beta-lactamase-related" evidence="3">
    <location>
        <begin position="13"/>
        <end position="359"/>
    </location>
</feature>
<name>A0A9D1D6J6_9FIRM</name>
<evidence type="ECO:0000313" key="5">
    <source>
        <dbReference type="Proteomes" id="UP000824250"/>
    </source>
</evidence>
<keyword evidence="2" id="KW-0472">Membrane</keyword>
<comment type="subcellular location">
    <subcellularLocation>
        <location evidence="1">Membrane</location>
    </subcellularLocation>
</comment>
<dbReference type="PANTHER" id="PTHR46825">
    <property type="entry name" value="D-ALANYL-D-ALANINE-CARBOXYPEPTIDASE/ENDOPEPTIDASE AMPH"/>
    <property type="match status" value="1"/>
</dbReference>
<evidence type="ECO:0000259" key="3">
    <source>
        <dbReference type="Pfam" id="PF00144"/>
    </source>
</evidence>
<dbReference type="InterPro" id="IPR001466">
    <property type="entry name" value="Beta-lactam-related"/>
</dbReference>
<dbReference type="GO" id="GO:0016020">
    <property type="term" value="C:membrane"/>
    <property type="evidence" value="ECO:0007669"/>
    <property type="project" value="UniProtKB-SubCell"/>
</dbReference>
<organism evidence="4 5">
    <name type="scientific">Candidatus Copromonas faecavium</name>
    <name type="common">nom. illeg.</name>
    <dbReference type="NCBI Taxonomy" id="2840740"/>
    <lineage>
        <taxon>Bacteria</taxon>
        <taxon>Bacillati</taxon>
        <taxon>Bacillota</taxon>
        <taxon>Clostridia</taxon>
        <taxon>Lachnospirales</taxon>
        <taxon>Lachnospiraceae</taxon>
        <taxon>Candidatus Copromonas (nom. illeg.)</taxon>
    </lineage>
</organism>
<evidence type="ECO:0000256" key="2">
    <source>
        <dbReference type="ARBA" id="ARBA00023136"/>
    </source>
</evidence>
<dbReference type="EMBL" id="DVGC01000038">
    <property type="protein sequence ID" value="HIR05699.1"/>
    <property type="molecule type" value="Genomic_DNA"/>
</dbReference>
<proteinExistence type="predicted"/>
<dbReference type="PANTHER" id="PTHR46825:SF11">
    <property type="entry name" value="PENICILLIN-BINDING PROTEIN 4"/>
    <property type="match status" value="1"/>
</dbReference>
<reference evidence="4" key="2">
    <citation type="journal article" date="2021" name="PeerJ">
        <title>Extensive microbial diversity within the chicken gut microbiome revealed by metagenomics and culture.</title>
        <authorList>
            <person name="Gilroy R."/>
            <person name="Ravi A."/>
            <person name="Getino M."/>
            <person name="Pursley I."/>
            <person name="Horton D.L."/>
            <person name="Alikhan N.F."/>
            <person name="Baker D."/>
            <person name="Gharbi K."/>
            <person name="Hall N."/>
            <person name="Watson M."/>
            <person name="Adriaenssens E.M."/>
            <person name="Foster-Nyarko E."/>
            <person name="Jarju S."/>
            <person name="Secka A."/>
            <person name="Antonio M."/>
            <person name="Oren A."/>
            <person name="Chaudhuri R.R."/>
            <person name="La Ragione R."/>
            <person name="Hildebrand F."/>
            <person name="Pallen M.J."/>
        </authorList>
    </citation>
    <scope>NUCLEOTIDE SEQUENCE</scope>
    <source>
        <strain evidence="4">CHK180-2868</strain>
    </source>
</reference>
<gene>
    <name evidence="4" type="ORF">IAB28_07005</name>
</gene>